<protein>
    <submittedName>
        <fullName evidence="4">Uncharacterized protein</fullName>
    </submittedName>
</protein>
<dbReference type="FunFam" id="3.40.50.1970:FF:000003">
    <property type="entry name" value="Alcohol dehydrogenase, iron-containing"/>
    <property type="match status" value="1"/>
</dbReference>
<dbReference type="CDD" id="cd08185">
    <property type="entry name" value="Fe-ADH-like"/>
    <property type="match status" value="1"/>
</dbReference>
<dbReference type="Gene3D" id="3.40.50.1970">
    <property type="match status" value="1"/>
</dbReference>
<sequence length="381" mass="40652">MKNFSYYMPTRIFFGAGSVKKLSRAPLPAGRGLLITGGSSTTKLGYVDKVCAALAEAGHEMTVYRDVQPNPTIENVRECAAIAREQECTFVVGLGGGSSIDTAKAAAVMATNDGDWWDYVYGGSGKGQKIKNQPLPIVAITTTAGTGTEADPWTVVTNGEEKIGGGNDKTFPTLSIVDPDFMMTVPPHLTAYQGFDALFHACEGYLATIASPVSEMYSLKAIELIGKSLPRAVQDGSDAEARADVALANTLAGFVESLSSCTSEHAIEHAMSGFHPKLPHGAGLIMISLEYYKLFADVCADKFAHMAHALGRADGDFVAALAELQKQCGVDNLKMSDYGMENGDFGKYADHAFADMGGLFRVDAKQLTRDDVIGILSRSYR</sequence>
<dbReference type="PANTHER" id="PTHR11496">
    <property type="entry name" value="ALCOHOL DEHYDROGENASE"/>
    <property type="match status" value="1"/>
</dbReference>
<dbReference type="SUPFAM" id="SSF56796">
    <property type="entry name" value="Dehydroquinate synthase-like"/>
    <property type="match status" value="1"/>
</dbReference>
<dbReference type="EMBL" id="AQOB01000004">
    <property type="protein sequence ID" value="EOQ38599.1"/>
    <property type="molecule type" value="Genomic_DNA"/>
</dbReference>
<evidence type="ECO:0000259" key="2">
    <source>
        <dbReference type="Pfam" id="PF00465"/>
    </source>
</evidence>
<dbReference type="HOGENOM" id="CLU_007207_0_4_9"/>
<feature type="domain" description="Alcohol dehydrogenase iron-type/glycerol dehydrogenase GldA" evidence="2">
    <location>
        <begin position="9"/>
        <end position="179"/>
    </location>
</feature>
<dbReference type="RefSeq" id="WP_016147798.1">
    <property type="nucleotide sequence ID" value="NZ_KB976103.1"/>
</dbReference>
<comment type="caution">
    <text evidence="4">The sequence shown here is derived from an EMBL/GenBank/DDBJ whole genome shotgun (WGS) entry which is preliminary data.</text>
</comment>
<evidence type="ECO:0000256" key="1">
    <source>
        <dbReference type="ARBA" id="ARBA00023002"/>
    </source>
</evidence>
<dbReference type="Pfam" id="PF25137">
    <property type="entry name" value="ADH_Fe_C"/>
    <property type="match status" value="1"/>
</dbReference>
<dbReference type="GO" id="GO:0004022">
    <property type="term" value="F:alcohol dehydrogenase (NAD+) activity"/>
    <property type="evidence" value="ECO:0007669"/>
    <property type="project" value="TreeGrafter"/>
</dbReference>
<dbReference type="InterPro" id="IPR001670">
    <property type="entry name" value="ADH_Fe/GldA"/>
</dbReference>
<keyword evidence="5" id="KW-1185">Reference proteome</keyword>
<reference evidence="4 5" key="1">
    <citation type="submission" date="2013-01" db="EMBL/GenBank/DDBJ databases">
        <title>The Genome Sequence of Butyricicoccus pullicaecorum 1.2.</title>
        <authorList>
            <consortium name="The Broad Institute Genome Sequencing Platform"/>
            <person name="Earl A."/>
            <person name="Ward D."/>
            <person name="Feldgarden M."/>
            <person name="Gevers D."/>
            <person name="Van Immerseel F."/>
            <person name="Eeckhaut V."/>
            <person name="Walker B."/>
            <person name="Young S.K."/>
            <person name="Zeng Q."/>
            <person name="Gargeya S."/>
            <person name="Fitzgerald M."/>
            <person name="Haas B."/>
            <person name="Abouelleil A."/>
            <person name="Alvarado L."/>
            <person name="Arachchi H.M."/>
            <person name="Berlin A.M."/>
            <person name="Chapman S.B."/>
            <person name="Dewar J."/>
            <person name="Goldberg J."/>
            <person name="Griggs A."/>
            <person name="Gujja S."/>
            <person name="Hansen M."/>
            <person name="Howarth C."/>
            <person name="Imamovic A."/>
            <person name="Larimer J."/>
            <person name="McCowan C."/>
            <person name="Murphy C."/>
            <person name="Neiman D."/>
            <person name="Pearson M."/>
            <person name="Priest M."/>
            <person name="Roberts A."/>
            <person name="Saif S."/>
            <person name="Shea T."/>
            <person name="Sisk P."/>
            <person name="Sykes S."/>
            <person name="Wortman J."/>
            <person name="Nusbaum C."/>
            <person name="Birren B."/>
        </authorList>
    </citation>
    <scope>NUCLEOTIDE SEQUENCE [LARGE SCALE GENOMIC DNA]</scope>
    <source>
        <strain evidence="4 5">1.2</strain>
    </source>
</reference>
<evidence type="ECO:0000259" key="3">
    <source>
        <dbReference type="Pfam" id="PF25137"/>
    </source>
</evidence>
<dbReference type="Proteomes" id="UP000013981">
    <property type="component" value="Unassembled WGS sequence"/>
</dbReference>
<dbReference type="Pfam" id="PF00465">
    <property type="entry name" value="Fe-ADH"/>
    <property type="match status" value="1"/>
</dbReference>
<dbReference type="Gene3D" id="1.20.1090.10">
    <property type="entry name" value="Dehydroquinate synthase-like - alpha domain"/>
    <property type="match status" value="1"/>
</dbReference>
<organism evidence="4 5">
    <name type="scientific">Butyricicoccus pullicaecorum 1.2</name>
    <dbReference type="NCBI Taxonomy" id="1203606"/>
    <lineage>
        <taxon>Bacteria</taxon>
        <taxon>Bacillati</taxon>
        <taxon>Bacillota</taxon>
        <taxon>Clostridia</taxon>
        <taxon>Eubacteriales</taxon>
        <taxon>Butyricicoccaceae</taxon>
        <taxon>Butyricicoccus</taxon>
    </lineage>
</organism>
<proteinExistence type="predicted"/>
<dbReference type="InterPro" id="IPR039697">
    <property type="entry name" value="Alcohol_dehydrogenase_Fe"/>
</dbReference>
<dbReference type="eggNOG" id="COG1454">
    <property type="taxonomic scope" value="Bacteria"/>
</dbReference>
<dbReference type="OrthoDB" id="9804734at2"/>
<evidence type="ECO:0000313" key="4">
    <source>
        <dbReference type="EMBL" id="EOQ38599.1"/>
    </source>
</evidence>
<dbReference type="PANTHER" id="PTHR11496:SF104">
    <property type="entry name" value="3-DEOXY-ALPHA-D-MANNO-OCTULOSONATE 8-OXIDASE"/>
    <property type="match status" value="1"/>
</dbReference>
<dbReference type="AlphaFoldDB" id="R8W1L3"/>
<dbReference type="GO" id="GO:0046872">
    <property type="term" value="F:metal ion binding"/>
    <property type="evidence" value="ECO:0007669"/>
    <property type="project" value="InterPro"/>
</dbReference>
<dbReference type="PATRIC" id="fig|1203606.4.peg.1606"/>
<gene>
    <name evidence="4" type="ORF">HMPREF1526_01639</name>
</gene>
<evidence type="ECO:0000313" key="5">
    <source>
        <dbReference type="Proteomes" id="UP000013981"/>
    </source>
</evidence>
<feature type="domain" description="Fe-containing alcohol dehydrogenase-like C-terminal" evidence="3">
    <location>
        <begin position="190"/>
        <end position="380"/>
    </location>
</feature>
<accession>R8W1L3</accession>
<keyword evidence="1" id="KW-0560">Oxidoreductase</keyword>
<name>R8W1L3_9FIRM</name>
<dbReference type="InterPro" id="IPR056798">
    <property type="entry name" value="ADH_Fe_C"/>
</dbReference>